<gene>
    <name evidence="2" type="ORF">D4N35_009005</name>
</gene>
<dbReference type="OrthoDB" id="2623173at2"/>
<keyword evidence="1" id="KW-0175">Coiled coil</keyword>
<evidence type="ECO:0000256" key="1">
    <source>
        <dbReference type="SAM" id="Coils"/>
    </source>
</evidence>
<reference evidence="2" key="1">
    <citation type="submission" date="2018-12" db="EMBL/GenBank/DDBJ databases">
        <authorList>
            <person name="Sun L."/>
            <person name="Chen Z."/>
        </authorList>
    </citation>
    <scope>NUCLEOTIDE SEQUENCE [LARGE SCALE GENOMIC DNA]</scope>
    <source>
        <strain evidence="2">DSM 16012</strain>
    </source>
</reference>
<organism evidence="2 3">
    <name type="scientific">Siminovitchia fortis</name>
    <dbReference type="NCBI Taxonomy" id="254758"/>
    <lineage>
        <taxon>Bacteria</taxon>
        <taxon>Bacillati</taxon>
        <taxon>Bacillota</taxon>
        <taxon>Bacilli</taxon>
        <taxon>Bacillales</taxon>
        <taxon>Bacillaceae</taxon>
        <taxon>Siminovitchia</taxon>
    </lineage>
</organism>
<comment type="caution">
    <text evidence="2">The sequence shown here is derived from an EMBL/GenBank/DDBJ whole genome shotgun (WGS) entry which is preliminary data.</text>
</comment>
<accession>A0A443ITV0</accession>
<protein>
    <submittedName>
        <fullName evidence="2">Uncharacterized protein</fullName>
    </submittedName>
</protein>
<name>A0A443ITV0_9BACI</name>
<evidence type="ECO:0000313" key="2">
    <source>
        <dbReference type="EMBL" id="RWR11121.1"/>
    </source>
</evidence>
<feature type="coiled-coil region" evidence="1">
    <location>
        <begin position="20"/>
        <end position="114"/>
    </location>
</feature>
<proteinExistence type="predicted"/>
<dbReference type="EMBL" id="QYTU02000017">
    <property type="protein sequence ID" value="RWR11121.1"/>
    <property type="molecule type" value="Genomic_DNA"/>
</dbReference>
<keyword evidence="3" id="KW-1185">Reference proteome</keyword>
<dbReference type="Proteomes" id="UP000273811">
    <property type="component" value="Unassembled WGS sequence"/>
</dbReference>
<evidence type="ECO:0000313" key="3">
    <source>
        <dbReference type="Proteomes" id="UP000273811"/>
    </source>
</evidence>
<dbReference type="AlphaFoldDB" id="A0A443ITV0"/>
<dbReference type="RefSeq" id="WP_120072660.1">
    <property type="nucleotide sequence ID" value="NZ_CP126113.1"/>
</dbReference>
<dbReference type="Gene3D" id="1.20.5.190">
    <property type="match status" value="1"/>
</dbReference>
<sequence length="126" mass="14479">MNEEILNQILASVQGLTVQVKSVKDEVQSVKSDVQGVKDEVQGVRSQMNNRFDALETRMSNMELKMHDLKEEMKNLGTDNISVKQAVIETNKVVKRIEQTQESHERTLDLLSRRSIDQEAEIKRIK</sequence>